<sequence length="46" mass="5346">MQNLQNLLGRKFGKRSVIVRSAKQKEGEFLAVVREREGNEYLQPVE</sequence>
<name>A0AAW5PBW4_9BACT</name>
<dbReference type="EMBL" id="JANTZM010000030">
    <property type="protein sequence ID" value="MCS4159440.1"/>
    <property type="molecule type" value="Genomic_DNA"/>
</dbReference>
<dbReference type="AlphaFoldDB" id="A0AAW5PBW4"/>
<reference evidence="1" key="1">
    <citation type="submission" date="2022-08" db="EMBL/GenBank/DDBJ databases">
        <title>Genomic Encyclopedia of Type Strains, Phase V (KMG-V): Genome sequencing to study the core and pangenomes of soil and plant-associated prokaryotes.</title>
        <authorList>
            <person name="Whitman W."/>
        </authorList>
    </citation>
    <scope>NUCLEOTIDE SEQUENCE</scope>
    <source>
        <strain evidence="1">SP3002</strain>
    </source>
</reference>
<accession>A0AAW5PBW4</accession>
<evidence type="ECO:0000313" key="1">
    <source>
        <dbReference type="EMBL" id="MCS4159440.1"/>
    </source>
</evidence>
<dbReference type="Proteomes" id="UP001155110">
    <property type="component" value="Unassembled WGS sequence"/>
</dbReference>
<gene>
    <name evidence="1" type="ORF">GGP99_003432</name>
</gene>
<proteinExistence type="predicted"/>
<protein>
    <submittedName>
        <fullName evidence="1">Uncharacterized protein</fullName>
    </submittedName>
</protein>
<comment type="caution">
    <text evidence="1">The sequence shown here is derived from an EMBL/GenBank/DDBJ whole genome shotgun (WGS) entry which is preliminary data.</text>
</comment>
<evidence type="ECO:0000313" key="2">
    <source>
        <dbReference type="Proteomes" id="UP001155110"/>
    </source>
</evidence>
<dbReference type="RefSeq" id="WP_259060348.1">
    <property type="nucleotide sequence ID" value="NZ_JANTZM010000030.1"/>
</dbReference>
<organism evidence="1 2">
    <name type="scientific">Salinibacter ruber</name>
    <dbReference type="NCBI Taxonomy" id="146919"/>
    <lineage>
        <taxon>Bacteria</taxon>
        <taxon>Pseudomonadati</taxon>
        <taxon>Rhodothermota</taxon>
        <taxon>Rhodothermia</taxon>
        <taxon>Rhodothermales</taxon>
        <taxon>Salinibacteraceae</taxon>
        <taxon>Salinibacter</taxon>
    </lineage>
</organism>